<sequence>LCILIGNKSPNFEANTIIGHIYFHDSLGETWGYQCFTMVRSPQECYLFQSLMIRIRTLLSYWACWTQQRRMNRACL</sequence>
<accession>A0A673TH65</accession>
<evidence type="ECO:0000313" key="2">
    <source>
        <dbReference type="Proteomes" id="UP000472268"/>
    </source>
</evidence>
<reference evidence="1" key="3">
    <citation type="submission" date="2025-09" db="UniProtKB">
        <authorList>
            <consortium name="Ensembl"/>
        </authorList>
    </citation>
    <scope>IDENTIFICATION</scope>
</reference>
<name>A0A673TH65_SURSU</name>
<proteinExistence type="predicted"/>
<dbReference type="AlphaFoldDB" id="A0A673TH65"/>
<dbReference type="Proteomes" id="UP000472268">
    <property type="component" value="Chromosome 7"/>
</dbReference>
<dbReference type="OMA" id="WACWTQQ"/>
<organism evidence="1 2">
    <name type="scientific">Suricata suricatta</name>
    <name type="common">Meerkat</name>
    <dbReference type="NCBI Taxonomy" id="37032"/>
    <lineage>
        <taxon>Eukaryota</taxon>
        <taxon>Metazoa</taxon>
        <taxon>Chordata</taxon>
        <taxon>Craniata</taxon>
        <taxon>Vertebrata</taxon>
        <taxon>Euteleostomi</taxon>
        <taxon>Mammalia</taxon>
        <taxon>Eutheria</taxon>
        <taxon>Laurasiatheria</taxon>
        <taxon>Carnivora</taxon>
        <taxon>Feliformia</taxon>
        <taxon>Herpestidae</taxon>
        <taxon>Suricata</taxon>
    </lineage>
</organism>
<protein>
    <submittedName>
        <fullName evidence="1">Uncharacterized protein</fullName>
    </submittedName>
</protein>
<keyword evidence="2" id="KW-1185">Reference proteome</keyword>
<reference evidence="1 2" key="1">
    <citation type="submission" date="2019-05" db="EMBL/GenBank/DDBJ databases">
        <title>A Chromosome-scale Meerkat (S. suricatta) Genome Assembly.</title>
        <authorList>
            <person name="Dudchenko O."/>
            <person name="Lieberman Aiden E."/>
            <person name="Tung J."/>
            <person name="Barreiro L.B."/>
            <person name="Clutton-Brock T.H."/>
        </authorList>
    </citation>
    <scope>NUCLEOTIDE SEQUENCE [LARGE SCALE GENOMIC DNA]</scope>
</reference>
<evidence type="ECO:0000313" key="1">
    <source>
        <dbReference type="Ensembl" id="ENSSSUP00005008359.1"/>
    </source>
</evidence>
<reference evidence="1" key="2">
    <citation type="submission" date="2025-08" db="UniProtKB">
        <authorList>
            <consortium name="Ensembl"/>
        </authorList>
    </citation>
    <scope>IDENTIFICATION</scope>
</reference>
<dbReference type="Ensembl" id="ENSSSUT00005009634.1">
    <property type="protein sequence ID" value="ENSSSUP00005008359.1"/>
    <property type="gene ID" value="ENSSSUG00005005440.1"/>
</dbReference>